<dbReference type="AlphaFoldDB" id="Q9ZP48"/>
<dbReference type="EMBL" id="U97752">
    <property type="protein sequence ID" value="AAD16404.1"/>
    <property type="molecule type" value="mRNA"/>
</dbReference>
<protein>
    <submittedName>
        <fullName evidence="2">Lectin SCAfet</fullName>
    </submittedName>
</protein>
<dbReference type="UniLectin" id="Q9ZP48"/>
<dbReference type="EvolutionaryTrace" id="Q9ZP48"/>
<feature type="domain" description="Bulb-type lectin" evidence="1">
    <location>
        <begin position="29"/>
        <end position="136"/>
    </location>
</feature>
<evidence type="ECO:0007829" key="3">
    <source>
        <dbReference type="PDB" id="1DLP"/>
    </source>
</evidence>
<dbReference type="SMR" id="Q9ZP48"/>
<dbReference type="PDBsum" id="1DLP"/>
<dbReference type="CDD" id="cd00028">
    <property type="entry name" value="B_lectin"/>
    <property type="match status" value="2"/>
</dbReference>
<dbReference type="InterPro" id="IPR036426">
    <property type="entry name" value="Bulb-type_lectin_dom_sf"/>
</dbReference>
<dbReference type="PROSITE" id="PS50927">
    <property type="entry name" value="BULB_LECTIN"/>
    <property type="match status" value="2"/>
</dbReference>
<evidence type="ECO:0000313" key="2">
    <source>
        <dbReference type="EMBL" id="AAD16404.1"/>
    </source>
</evidence>
<sequence precursor="true">STLSLILIFGIFSQLSLICYGNNILFGLSHEGSHPQTLHAAQSLELSSFRFTMQSDCNLVLFDSDVRVWASNTAGATGCRAVLQSDGLLVILTAQNTIRWSSGTKGSIGNYVLVLQPDRTVTIYGPGLWDSGTSNKGSVVVANNGNSILYSTQGNDNHPQTLHATQSLQLSPYRLSMETDCNLVLFDRDDRVWSTNTAGKGTGCRAVLQPNGRMDVLTNQNIAVWTSGNSRSAGRYVFVLQPDRNLAIYGGALWTTGSTAKVAAA</sequence>
<feature type="disulfide bond" evidence="3">
    <location>
        <begin position="181"/>
        <end position="204"/>
    </location>
</feature>
<evidence type="ECO:0000259" key="1">
    <source>
        <dbReference type="PROSITE" id="PS50927"/>
    </source>
</evidence>
<dbReference type="PDB" id="1DLP">
    <property type="method" value="X-ray"/>
    <property type="resolution" value="3.30 A"/>
    <property type="chains" value="A/B/C/D/E/F=22-257"/>
</dbReference>
<feature type="non-terminal residue" evidence="2">
    <location>
        <position position="1"/>
    </location>
</feature>
<name>Q9ZP48_HYAHI</name>
<dbReference type="GO" id="GO:0051707">
    <property type="term" value="P:response to other organism"/>
    <property type="evidence" value="ECO:0007669"/>
    <property type="project" value="UniProtKB-ARBA"/>
</dbReference>
<feature type="disulfide bond" evidence="3">
    <location>
        <begin position="57"/>
        <end position="79"/>
    </location>
</feature>
<organism evidence="2">
    <name type="scientific">Hyacinthoides hispanica</name>
    <name type="common">Spanish bluebell</name>
    <name type="synonym">Scilla hispanica</name>
    <dbReference type="NCBI Taxonomy" id="81759"/>
    <lineage>
        <taxon>Eukaryota</taxon>
        <taxon>Viridiplantae</taxon>
        <taxon>Streptophyta</taxon>
        <taxon>Embryophyta</taxon>
        <taxon>Tracheophyta</taxon>
        <taxon>Spermatophyta</taxon>
        <taxon>Magnoliopsida</taxon>
        <taxon>Liliopsida</taxon>
        <taxon>Asparagales</taxon>
        <taxon>Hyacinthaceae</taxon>
        <taxon>Hyacinthoideae</taxon>
        <taxon>Hyacintheae</taxon>
        <taxon>Hyacinthoides</taxon>
    </lineage>
</organism>
<dbReference type="Gene3D" id="2.90.10.10">
    <property type="entry name" value="Bulb-type lectin domain"/>
    <property type="match status" value="2"/>
</dbReference>
<keyword evidence="3" id="KW-0002">3D-structure</keyword>
<dbReference type="InterPro" id="IPR001480">
    <property type="entry name" value="Bulb-type_lectin_dom"/>
</dbReference>
<dbReference type="SMART" id="SM00108">
    <property type="entry name" value="B_lectin"/>
    <property type="match status" value="2"/>
</dbReference>
<accession>Q9ZP48</accession>
<feature type="domain" description="Bulb-type lectin" evidence="1">
    <location>
        <begin position="153"/>
        <end position="261"/>
    </location>
</feature>
<reference evidence="2" key="1">
    <citation type="submission" date="1998-10" db="EMBL/GenBank/DDBJ databases">
        <title>Isolation, characterization, molecular cloning and molecular modelling of two lectins of different specificity from bluebell (Scilla campanulata) bulbs.</title>
        <authorList>
            <person name="Wright L.M."/>
            <person name="Van Damme E.J.M."/>
            <person name="Barre A."/>
            <person name="Allen A.K."/>
            <person name="Van Leuven F."/>
            <person name="Reynolds C.D."/>
            <person name="Rouge P."/>
            <person name="Peumans W.J."/>
        </authorList>
    </citation>
    <scope>NUCLEOTIDE SEQUENCE</scope>
</reference>
<proteinExistence type="evidence at protein level"/>
<reference evidence="3" key="2">
    <citation type="journal article" date="2000" name="FEBS Lett.">
        <title>Structural characterisation of the native fetuin-binding protein Scilla campanulata agglutinin: a novel two-domain lectin.</title>
        <authorList>
            <person name="Wright L.M."/>
            <person name="Reynolds C.D."/>
            <person name="Rizkallah P.J."/>
            <person name="Allen A.K."/>
            <person name="Van Damme E.J."/>
            <person name="Donovan M.J."/>
            <person name="Peumans W.J."/>
        </authorList>
    </citation>
    <scope>X-RAY CRYSTALLOGRAPHY (3.30 ANGSTROMS) OF 22-257</scope>
    <scope>DISULFIDE BONDS</scope>
</reference>
<dbReference type="SUPFAM" id="SSF51110">
    <property type="entry name" value="alpha-D-mannose-specific plant lectins"/>
    <property type="match status" value="2"/>
</dbReference>